<dbReference type="GO" id="GO:0004222">
    <property type="term" value="F:metalloendopeptidase activity"/>
    <property type="evidence" value="ECO:0007669"/>
    <property type="project" value="TreeGrafter"/>
</dbReference>
<dbReference type="InterPro" id="IPR011055">
    <property type="entry name" value="Dup_hybrid_motif"/>
</dbReference>
<dbReference type="SUPFAM" id="SSF51261">
    <property type="entry name" value="Duplicated hybrid motif"/>
    <property type="match status" value="1"/>
</dbReference>
<dbReference type="Proteomes" id="UP000008457">
    <property type="component" value="Chromosome"/>
</dbReference>
<dbReference type="KEGG" id="mas:Mahau_1016"/>
<keyword evidence="2" id="KW-0472">Membrane</keyword>
<dbReference type="OrthoDB" id="9814460at2"/>
<evidence type="ECO:0000313" key="4">
    <source>
        <dbReference type="EMBL" id="AEE96214.1"/>
    </source>
</evidence>
<keyword evidence="2" id="KW-0812">Transmembrane</keyword>
<reference evidence="4 5" key="2">
    <citation type="journal article" date="2011" name="Stand. Genomic Sci.">
        <title>Complete genome sequence of Mahella australiensis type strain (50-1 BON).</title>
        <authorList>
            <person name="Sikorski J."/>
            <person name="Teshima H."/>
            <person name="Nolan M."/>
            <person name="Lucas S."/>
            <person name="Hammon N."/>
            <person name="Deshpande S."/>
            <person name="Cheng J.F."/>
            <person name="Pitluck S."/>
            <person name="Liolios K."/>
            <person name="Pagani I."/>
            <person name="Ivanova N."/>
            <person name="Huntemann M."/>
            <person name="Mavromatis K."/>
            <person name="Ovchinikova G."/>
            <person name="Pati A."/>
            <person name="Tapia R."/>
            <person name="Han C."/>
            <person name="Goodwin L."/>
            <person name="Chen A."/>
            <person name="Palaniappan K."/>
            <person name="Land M."/>
            <person name="Hauser L."/>
            <person name="Ngatchou-Djao O.D."/>
            <person name="Rohde M."/>
            <person name="Pukall R."/>
            <person name="Spring S."/>
            <person name="Abt B."/>
            <person name="Goker M."/>
            <person name="Detter J.C."/>
            <person name="Woyke T."/>
            <person name="Bristow J."/>
            <person name="Markowitz V."/>
            <person name="Hugenholtz P."/>
            <person name="Eisen J.A."/>
            <person name="Kyrpides N.C."/>
            <person name="Klenk H.P."/>
            <person name="Lapidus A."/>
        </authorList>
    </citation>
    <scope>NUCLEOTIDE SEQUENCE [LARGE SCALE GENOMIC DNA]</scope>
    <source>
        <strain evidence="5">DSM 15567 / CIP 107919 / 50-1 BON</strain>
    </source>
</reference>
<evidence type="ECO:0000313" key="5">
    <source>
        <dbReference type="Proteomes" id="UP000008457"/>
    </source>
</evidence>
<sequence>MDGQSNTAPRSIEDILADMNSDRHRWHNDIAKPVSTYEDKDGHSDKWRKLLTKIGICIVIVASILLLKSINAPFAKQVTSWVTAAFTTNVDIKDTVGQLKFVQNILPEFQRQVERVFSDISDETPAQQTDAVVPPVIDGEQRIDMIAPVNGQVTSKFGKRVNPIFQKEEIHTGIDIDSQADQPVVAVADGTVIEVGENSTEGRYVRIKHSEQVETLYAHAAEILVKQGQQVCKGDVIAKIGNSGLATGTHLHFEVWYKGQPVDPLEWINIKNQSSI</sequence>
<dbReference type="Gene3D" id="2.70.70.10">
    <property type="entry name" value="Glucose Permease (Domain IIA)"/>
    <property type="match status" value="1"/>
</dbReference>
<name>F4A2N4_MAHA5</name>
<dbReference type="CDD" id="cd12797">
    <property type="entry name" value="M23_peptidase"/>
    <property type="match status" value="1"/>
</dbReference>
<protein>
    <submittedName>
        <fullName evidence="4">Peptidase M23</fullName>
    </submittedName>
</protein>
<dbReference type="PANTHER" id="PTHR21666:SF289">
    <property type="entry name" value="L-ALA--D-GLU ENDOPEPTIDASE"/>
    <property type="match status" value="1"/>
</dbReference>
<evidence type="ECO:0000259" key="3">
    <source>
        <dbReference type="Pfam" id="PF01551"/>
    </source>
</evidence>
<organism evidence="4 5">
    <name type="scientific">Mahella australiensis (strain DSM 15567 / CIP 107919 / 50-1 BON)</name>
    <dbReference type="NCBI Taxonomy" id="697281"/>
    <lineage>
        <taxon>Bacteria</taxon>
        <taxon>Bacillati</taxon>
        <taxon>Bacillota</taxon>
        <taxon>Clostridia</taxon>
        <taxon>Thermoanaerobacterales</taxon>
        <taxon>Thermoanaerobacterales Family IV. Incertae Sedis</taxon>
        <taxon>Mahella</taxon>
    </lineage>
</organism>
<dbReference type="AlphaFoldDB" id="F4A2N4"/>
<feature type="transmembrane region" description="Helical" evidence="2">
    <location>
        <begin position="50"/>
        <end position="67"/>
    </location>
</feature>
<dbReference type="InterPro" id="IPR050570">
    <property type="entry name" value="Cell_wall_metabolism_enzyme"/>
</dbReference>
<keyword evidence="5" id="KW-1185">Reference proteome</keyword>
<evidence type="ECO:0000256" key="1">
    <source>
        <dbReference type="ARBA" id="ARBA00022729"/>
    </source>
</evidence>
<proteinExistence type="predicted"/>
<dbReference type="HOGENOM" id="CLU_029425_10_0_9"/>
<dbReference type="RefSeq" id="WP_013780644.1">
    <property type="nucleotide sequence ID" value="NC_015520.1"/>
</dbReference>
<gene>
    <name evidence="4" type="ordered locus">Mahau_1016</name>
</gene>
<dbReference type="eggNOG" id="COG0739">
    <property type="taxonomic scope" value="Bacteria"/>
</dbReference>
<evidence type="ECO:0000256" key="2">
    <source>
        <dbReference type="SAM" id="Phobius"/>
    </source>
</evidence>
<keyword evidence="1" id="KW-0732">Signal</keyword>
<keyword evidence="2" id="KW-1133">Transmembrane helix</keyword>
<dbReference type="STRING" id="697281.Mahau_1016"/>
<dbReference type="EMBL" id="CP002360">
    <property type="protein sequence ID" value="AEE96214.1"/>
    <property type="molecule type" value="Genomic_DNA"/>
</dbReference>
<dbReference type="PANTHER" id="PTHR21666">
    <property type="entry name" value="PEPTIDASE-RELATED"/>
    <property type="match status" value="1"/>
</dbReference>
<feature type="domain" description="M23ase beta-sheet core" evidence="3">
    <location>
        <begin position="170"/>
        <end position="264"/>
    </location>
</feature>
<dbReference type="InterPro" id="IPR016047">
    <property type="entry name" value="M23ase_b-sheet_dom"/>
</dbReference>
<reference evidence="5" key="1">
    <citation type="submission" date="2010-11" db="EMBL/GenBank/DDBJ databases">
        <title>The complete genome of Mahella australiensis DSM 15567.</title>
        <authorList>
            <consortium name="US DOE Joint Genome Institute (JGI-PGF)"/>
            <person name="Lucas S."/>
            <person name="Copeland A."/>
            <person name="Lapidus A."/>
            <person name="Bruce D."/>
            <person name="Goodwin L."/>
            <person name="Pitluck S."/>
            <person name="Kyrpides N."/>
            <person name="Mavromatis K."/>
            <person name="Pagani I."/>
            <person name="Ivanova N."/>
            <person name="Teshima H."/>
            <person name="Brettin T."/>
            <person name="Detter J.C."/>
            <person name="Han C."/>
            <person name="Tapia R."/>
            <person name="Land M."/>
            <person name="Hauser L."/>
            <person name="Markowitz V."/>
            <person name="Cheng J.-F."/>
            <person name="Hugenholtz P."/>
            <person name="Woyke T."/>
            <person name="Wu D."/>
            <person name="Spring S."/>
            <person name="Pukall R."/>
            <person name="Steenblock K."/>
            <person name="Schneider S."/>
            <person name="Klenk H.-P."/>
            <person name="Eisen J.A."/>
        </authorList>
    </citation>
    <scope>NUCLEOTIDE SEQUENCE [LARGE SCALE GENOMIC DNA]</scope>
    <source>
        <strain evidence="5">DSM 15567 / CIP 107919 / 50-1 BON</strain>
    </source>
</reference>
<dbReference type="Pfam" id="PF01551">
    <property type="entry name" value="Peptidase_M23"/>
    <property type="match status" value="1"/>
</dbReference>
<accession>F4A2N4</accession>